<keyword evidence="1" id="KW-0812">Transmembrane</keyword>
<evidence type="ECO:0000313" key="3">
    <source>
        <dbReference type="Proteomes" id="UP000034096"/>
    </source>
</evidence>
<organism evidence="2 3">
    <name type="scientific">Candidatus Woesebacteria bacterium GW2011_GWC1_38_13</name>
    <dbReference type="NCBI Taxonomy" id="1618583"/>
    <lineage>
        <taxon>Bacteria</taxon>
        <taxon>Candidatus Woeseibacteriota</taxon>
    </lineage>
</organism>
<keyword evidence="1" id="KW-0472">Membrane</keyword>
<evidence type="ECO:0000313" key="2">
    <source>
        <dbReference type="EMBL" id="KKQ57038.1"/>
    </source>
</evidence>
<dbReference type="STRING" id="1618583.US75_C0001G0095"/>
<reference evidence="2 3" key="1">
    <citation type="journal article" date="2015" name="Nature">
        <title>rRNA introns, odd ribosomes, and small enigmatic genomes across a large radiation of phyla.</title>
        <authorList>
            <person name="Brown C.T."/>
            <person name="Hug L.A."/>
            <person name="Thomas B.C."/>
            <person name="Sharon I."/>
            <person name="Castelle C.J."/>
            <person name="Singh A."/>
            <person name="Wilkins M.J."/>
            <person name="Williams K.H."/>
            <person name="Banfield J.F."/>
        </authorList>
    </citation>
    <scope>NUCLEOTIDE SEQUENCE [LARGE SCALE GENOMIC DNA]</scope>
</reference>
<evidence type="ECO:0000256" key="1">
    <source>
        <dbReference type="SAM" id="Phobius"/>
    </source>
</evidence>
<sequence length="185" mass="20741">MQVLQWANNLTMKILNDQKNKQSGFTLVEMILYIAICSIFLTGLVYFTWDVVYGRIRSFTHQEVNQNIRFASKRISYEIKNASAVNSISANAISLEMSDLARNPTEFQLVNGRLKVGYGTSGNCPVNSPCFLTSNKVNVTNLSFTDLSSGNSKNIKFVLTVESTGDRREYSISETVETAVEVRSR</sequence>
<protein>
    <recommendedName>
        <fullName evidence="4">Prepilin-type N-terminal cleavage/methylation domain-containing protein</fullName>
    </recommendedName>
</protein>
<keyword evidence="1" id="KW-1133">Transmembrane helix</keyword>
<comment type="caution">
    <text evidence="2">The sequence shown here is derived from an EMBL/GenBank/DDBJ whole genome shotgun (WGS) entry which is preliminary data.</text>
</comment>
<evidence type="ECO:0008006" key="4">
    <source>
        <dbReference type="Google" id="ProtNLM"/>
    </source>
</evidence>
<proteinExistence type="predicted"/>
<name>A0A0G0IP02_9BACT</name>
<dbReference type="EMBL" id="LBUE01000001">
    <property type="protein sequence ID" value="KKQ57038.1"/>
    <property type="molecule type" value="Genomic_DNA"/>
</dbReference>
<dbReference type="AlphaFoldDB" id="A0A0G0IP02"/>
<gene>
    <name evidence="2" type="ORF">US75_C0001G0095</name>
</gene>
<dbReference type="InterPro" id="IPR012902">
    <property type="entry name" value="N_methyl_site"/>
</dbReference>
<accession>A0A0G0IP02</accession>
<dbReference type="Pfam" id="PF07963">
    <property type="entry name" value="N_methyl"/>
    <property type="match status" value="1"/>
</dbReference>
<dbReference type="Proteomes" id="UP000034096">
    <property type="component" value="Unassembled WGS sequence"/>
</dbReference>
<feature type="transmembrane region" description="Helical" evidence="1">
    <location>
        <begin position="30"/>
        <end position="49"/>
    </location>
</feature>